<name>A0A0C9UKD8_SPHS4</name>
<dbReference type="AlphaFoldDB" id="A0A0C9UKD8"/>
<reference evidence="1 2" key="1">
    <citation type="submission" date="2014-06" db="EMBL/GenBank/DDBJ databases">
        <title>Evolutionary Origins and Diversification of the Mycorrhizal Mutualists.</title>
        <authorList>
            <consortium name="DOE Joint Genome Institute"/>
            <consortium name="Mycorrhizal Genomics Consortium"/>
            <person name="Kohler A."/>
            <person name="Kuo A."/>
            <person name="Nagy L.G."/>
            <person name="Floudas D."/>
            <person name="Copeland A."/>
            <person name="Barry K.W."/>
            <person name="Cichocki N."/>
            <person name="Veneault-Fourrey C."/>
            <person name="LaButti K."/>
            <person name="Lindquist E.A."/>
            <person name="Lipzen A."/>
            <person name="Lundell T."/>
            <person name="Morin E."/>
            <person name="Murat C."/>
            <person name="Riley R."/>
            <person name="Ohm R."/>
            <person name="Sun H."/>
            <person name="Tunlid A."/>
            <person name="Henrissat B."/>
            <person name="Grigoriev I.V."/>
            <person name="Hibbett D.S."/>
            <person name="Martin F."/>
        </authorList>
    </citation>
    <scope>NUCLEOTIDE SEQUENCE [LARGE SCALE GENOMIC DNA]</scope>
    <source>
        <strain evidence="1 2">SS14</strain>
    </source>
</reference>
<protein>
    <submittedName>
        <fullName evidence="1">Uncharacterized protein</fullName>
    </submittedName>
</protein>
<evidence type="ECO:0000313" key="1">
    <source>
        <dbReference type="EMBL" id="KIJ25730.1"/>
    </source>
</evidence>
<organism evidence="1 2">
    <name type="scientific">Sphaerobolus stellatus (strain SS14)</name>
    <dbReference type="NCBI Taxonomy" id="990650"/>
    <lineage>
        <taxon>Eukaryota</taxon>
        <taxon>Fungi</taxon>
        <taxon>Dikarya</taxon>
        <taxon>Basidiomycota</taxon>
        <taxon>Agaricomycotina</taxon>
        <taxon>Agaricomycetes</taxon>
        <taxon>Phallomycetidae</taxon>
        <taxon>Geastrales</taxon>
        <taxon>Sphaerobolaceae</taxon>
        <taxon>Sphaerobolus</taxon>
    </lineage>
</organism>
<sequence length="120" mass="13992">MRSFPKLEELVFFQCQVESFLVDGEDSHLLETGIRRIIFDGGEISESILRTLLVRLANREKLQPDVVEPRLAVQRAISGRARQGERSQIENLEKEFSTIFEVFDHWKFELESNKRNDVAL</sequence>
<proteinExistence type="predicted"/>
<evidence type="ECO:0000313" key="2">
    <source>
        <dbReference type="Proteomes" id="UP000054279"/>
    </source>
</evidence>
<dbReference type="Proteomes" id="UP000054279">
    <property type="component" value="Unassembled WGS sequence"/>
</dbReference>
<accession>A0A0C9UKD8</accession>
<keyword evidence="2" id="KW-1185">Reference proteome</keyword>
<gene>
    <name evidence="1" type="ORF">M422DRAFT_38522</name>
</gene>
<dbReference type="HOGENOM" id="CLU_2051150_0_0_1"/>
<dbReference type="EMBL" id="KN837401">
    <property type="protein sequence ID" value="KIJ25730.1"/>
    <property type="molecule type" value="Genomic_DNA"/>
</dbReference>